<dbReference type="PROSITE" id="PS00198">
    <property type="entry name" value="4FE4S_FER_1"/>
    <property type="match status" value="1"/>
</dbReference>
<dbReference type="Gene3D" id="3.10.20.740">
    <property type="match status" value="1"/>
</dbReference>
<dbReference type="SMART" id="SM00902">
    <property type="entry name" value="Fe_hyd_SSU"/>
    <property type="match status" value="1"/>
</dbReference>
<accession>A0A1H7CUK7</accession>
<dbReference type="PANTHER" id="PTHR11615">
    <property type="entry name" value="NITRATE, FORMATE, IRON DEHYDROGENASE"/>
    <property type="match status" value="1"/>
</dbReference>
<keyword evidence="3" id="KW-0479">Metal-binding</keyword>
<dbReference type="GO" id="GO:0042773">
    <property type="term" value="P:ATP synthesis coupled electron transport"/>
    <property type="evidence" value="ECO:0007669"/>
    <property type="project" value="InterPro"/>
</dbReference>
<dbReference type="GO" id="GO:0008901">
    <property type="term" value="F:ferredoxin hydrogenase activity"/>
    <property type="evidence" value="ECO:0007669"/>
    <property type="project" value="InterPro"/>
</dbReference>
<dbReference type="AlphaFoldDB" id="A0A1H7CUK7"/>
<dbReference type="Pfam" id="PF13510">
    <property type="entry name" value="Fer2_4"/>
    <property type="match status" value="1"/>
</dbReference>
<dbReference type="PROSITE" id="PS51085">
    <property type="entry name" value="2FE2S_FER_2"/>
    <property type="match status" value="1"/>
</dbReference>
<dbReference type="Pfam" id="PF02256">
    <property type="entry name" value="Fe_hyd_SSU"/>
    <property type="match status" value="1"/>
</dbReference>
<dbReference type="InterPro" id="IPR019574">
    <property type="entry name" value="NADH_UbQ_OxRdtase_Gsu_4Fe4S-bd"/>
</dbReference>
<dbReference type="GO" id="GO:0051539">
    <property type="term" value="F:4 iron, 4 sulfur cluster binding"/>
    <property type="evidence" value="ECO:0007669"/>
    <property type="project" value="UniProtKB-KW"/>
</dbReference>
<sequence length="588" mass="64804">MEMVNVKINNIPLKIEKGTKILEAAKNINIDIPHLCYHPDQSIKAHCRICTVEVVGSRRLLAACSTEVWEGMEIHTDTKLVRDTQVGILELILATHEQNCLTCSRNQNCDLQKLCSRFNVLNSNLPDVTEHLPIHNTNPSIIRDPAKCVKCGRCIKACKEVQGISALTYAGRSDKIAVTTAYNKPMEETDCILCGQCSVVCPTGAIVEKDDTQKVLDVLQNPKKHVIVQVAPSVRVALGDAFGLPKGTIVTGQMVTALKMLGFDRVFDTNFGADLTIMEEGSELLSRIKNNGTLPMITSCSSGWVNYMEKNYGDYLEHLSSTKSPQQIFGAISKTYYPEQSGIDVNDIVTVSIMPCTAKKFEAARPEHGRNGHQDVDIVLTTRELTKLIKYVGLNFASLPEGQFDSPLGSGTGAAIIFGNTGGVMEAALRTVYEKYTGKELKSVEFQEVRGLEGIRESIIDLGNTKIKVAIAHTIASAKIIMEKIKAGTCDYTFIEIMACPGGCIGGGGQPIKSTTDVKHLRMDALYDIDKNNPLRKSHENPDIIRIYKDFLGEPLSEKSHILLHTEYHKVKKTHDFSYLKTEEISSI</sequence>
<dbReference type="InterPro" id="IPR017896">
    <property type="entry name" value="4Fe4S_Fe-S-bd"/>
</dbReference>
<keyword evidence="6" id="KW-0411">Iron-sulfur</keyword>
<dbReference type="InterPro" id="IPR049830">
    <property type="entry name" value="HndD"/>
</dbReference>
<gene>
    <name evidence="10" type="ORF">SAMN05660742_12556</name>
</gene>
<feature type="domain" description="4Fe-4S ferredoxin-type" evidence="8">
    <location>
        <begin position="139"/>
        <end position="169"/>
    </location>
</feature>
<dbReference type="Pfam" id="PF12838">
    <property type="entry name" value="Fer4_7"/>
    <property type="match status" value="1"/>
</dbReference>
<dbReference type="Proteomes" id="UP000199662">
    <property type="component" value="Unassembled WGS sequence"/>
</dbReference>
<keyword evidence="4" id="KW-0677">Repeat</keyword>
<comment type="cofactor">
    <cofactor evidence="1">
        <name>[4Fe-4S] cluster</name>
        <dbReference type="ChEBI" id="CHEBI:49883"/>
    </cofactor>
</comment>
<dbReference type="InterPro" id="IPR001041">
    <property type="entry name" value="2Fe-2S_ferredoxin-type"/>
</dbReference>
<evidence type="ECO:0000256" key="4">
    <source>
        <dbReference type="ARBA" id="ARBA00022737"/>
    </source>
</evidence>
<dbReference type="InterPro" id="IPR000283">
    <property type="entry name" value="NADH_UbQ_OxRdtase_75kDa_su_CS"/>
</dbReference>
<protein>
    <submittedName>
        <fullName evidence="10">NAD(P)-dependent iron-only hydrogenase catalytic subunit</fullName>
    </submittedName>
</protein>
<evidence type="ECO:0000256" key="6">
    <source>
        <dbReference type="ARBA" id="ARBA00023014"/>
    </source>
</evidence>
<dbReference type="Pfam" id="PF10588">
    <property type="entry name" value="NADH-G_4Fe-4S_3"/>
    <property type="match status" value="1"/>
</dbReference>
<dbReference type="PROSITE" id="PS51839">
    <property type="entry name" value="4FE4S_HC3"/>
    <property type="match status" value="1"/>
</dbReference>
<dbReference type="EMBL" id="FNZK01000025">
    <property type="protein sequence ID" value="SEJ93251.1"/>
    <property type="molecule type" value="Genomic_DNA"/>
</dbReference>
<evidence type="ECO:0000313" key="11">
    <source>
        <dbReference type="Proteomes" id="UP000199662"/>
    </source>
</evidence>
<dbReference type="GO" id="GO:0016020">
    <property type="term" value="C:membrane"/>
    <property type="evidence" value="ECO:0007669"/>
    <property type="project" value="InterPro"/>
</dbReference>
<dbReference type="SMART" id="SM00929">
    <property type="entry name" value="NADH-G_4Fe-4S_3"/>
    <property type="match status" value="1"/>
</dbReference>
<name>A0A1H7CUK7_9FIRM</name>
<dbReference type="InterPro" id="IPR036991">
    <property type="entry name" value="Fe_hydrogenase_ssu_sf"/>
</dbReference>
<dbReference type="InterPro" id="IPR013352">
    <property type="entry name" value="Fe_hydrogenase_subset"/>
</dbReference>
<dbReference type="SUPFAM" id="SSF53920">
    <property type="entry name" value="Fe-only hydrogenase"/>
    <property type="match status" value="1"/>
</dbReference>
<evidence type="ECO:0000256" key="3">
    <source>
        <dbReference type="ARBA" id="ARBA00022723"/>
    </source>
</evidence>
<dbReference type="NCBIfam" id="TIGR02512">
    <property type="entry name" value="FeFe_hydrog_A"/>
    <property type="match status" value="1"/>
</dbReference>
<evidence type="ECO:0000256" key="5">
    <source>
        <dbReference type="ARBA" id="ARBA00023004"/>
    </source>
</evidence>
<evidence type="ECO:0000313" key="10">
    <source>
        <dbReference type="EMBL" id="SEJ93251.1"/>
    </source>
</evidence>
<feature type="domain" description="2Fe-2S ferredoxin-type" evidence="7">
    <location>
        <begin position="2"/>
        <end position="80"/>
    </location>
</feature>
<keyword evidence="11" id="KW-1185">Reference proteome</keyword>
<dbReference type="InterPro" id="IPR004108">
    <property type="entry name" value="Fe_hydrogenase_lsu_C"/>
</dbReference>
<reference evidence="10 11" key="1">
    <citation type="submission" date="2016-10" db="EMBL/GenBank/DDBJ databases">
        <authorList>
            <person name="de Groot N.N."/>
        </authorList>
    </citation>
    <scope>NUCLEOTIDE SEQUENCE [LARGE SCALE GENOMIC DNA]</scope>
    <source>
        <strain evidence="10 11">DSM 2179</strain>
    </source>
</reference>
<dbReference type="InterPro" id="IPR050340">
    <property type="entry name" value="Cytosolic_Fe-S_CAF"/>
</dbReference>
<dbReference type="FunFam" id="3.30.70.20:FF:000035">
    <property type="entry name" value="Iron hydrogenase 1"/>
    <property type="match status" value="1"/>
</dbReference>
<dbReference type="Gene3D" id="3.30.70.20">
    <property type="match status" value="1"/>
</dbReference>
<dbReference type="GO" id="GO:0008137">
    <property type="term" value="F:NADH dehydrogenase (ubiquinone) activity"/>
    <property type="evidence" value="ECO:0007669"/>
    <property type="project" value="InterPro"/>
</dbReference>
<dbReference type="Gene3D" id="4.10.260.20">
    <property type="entry name" value="Iron hydrogenase, small subunit"/>
    <property type="match status" value="1"/>
</dbReference>
<dbReference type="InterPro" id="IPR036010">
    <property type="entry name" value="2Fe-2S_ferredoxin-like_sf"/>
</dbReference>
<dbReference type="NCBIfam" id="NF040763">
    <property type="entry name" value="FeFe_hydrog_A6"/>
    <property type="match status" value="1"/>
</dbReference>
<proteinExistence type="predicted"/>
<keyword evidence="2" id="KW-0004">4Fe-4S</keyword>
<evidence type="ECO:0000259" key="9">
    <source>
        <dbReference type="PROSITE" id="PS51839"/>
    </source>
</evidence>
<evidence type="ECO:0000259" key="7">
    <source>
        <dbReference type="PROSITE" id="PS51085"/>
    </source>
</evidence>
<dbReference type="Pfam" id="PF02906">
    <property type="entry name" value="Fe_hyd_lg_C"/>
    <property type="match status" value="1"/>
</dbReference>
<feature type="domain" description="4Fe-4S ferredoxin-type" evidence="8">
    <location>
        <begin position="182"/>
        <end position="211"/>
    </location>
</feature>
<dbReference type="Gene3D" id="3.40.950.10">
    <property type="entry name" value="Fe-only Hydrogenase (Larger Subunit), Chain L, domain 3"/>
    <property type="match status" value="1"/>
</dbReference>
<dbReference type="STRING" id="84035.SAMN05660742_12556"/>
<dbReference type="InterPro" id="IPR009016">
    <property type="entry name" value="Fe_hydrogenase"/>
</dbReference>
<evidence type="ECO:0000259" key="8">
    <source>
        <dbReference type="PROSITE" id="PS51379"/>
    </source>
</evidence>
<keyword evidence="5" id="KW-0408">Iron</keyword>
<dbReference type="SUPFAM" id="SSF54862">
    <property type="entry name" value="4Fe-4S ferredoxins"/>
    <property type="match status" value="1"/>
</dbReference>
<dbReference type="GO" id="GO:0005506">
    <property type="term" value="F:iron ion binding"/>
    <property type="evidence" value="ECO:0007669"/>
    <property type="project" value="InterPro"/>
</dbReference>
<organism evidence="10 11">
    <name type="scientific">Propionispira arboris</name>
    <dbReference type="NCBI Taxonomy" id="84035"/>
    <lineage>
        <taxon>Bacteria</taxon>
        <taxon>Bacillati</taxon>
        <taxon>Bacillota</taxon>
        <taxon>Negativicutes</taxon>
        <taxon>Selenomonadales</taxon>
        <taxon>Selenomonadaceae</taxon>
        <taxon>Propionispira</taxon>
    </lineage>
</organism>
<dbReference type="Gene3D" id="3.40.50.1780">
    <property type="match status" value="1"/>
</dbReference>
<dbReference type="RefSeq" id="WP_091835328.1">
    <property type="nucleotide sequence ID" value="NZ_FNZK01000025.1"/>
</dbReference>
<evidence type="ECO:0000256" key="1">
    <source>
        <dbReference type="ARBA" id="ARBA00001966"/>
    </source>
</evidence>
<evidence type="ECO:0000256" key="2">
    <source>
        <dbReference type="ARBA" id="ARBA00022485"/>
    </source>
</evidence>
<dbReference type="PROSITE" id="PS00641">
    <property type="entry name" value="COMPLEX1_75K_1"/>
    <property type="match status" value="1"/>
</dbReference>
<dbReference type="SUPFAM" id="SSF54292">
    <property type="entry name" value="2Fe-2S ferredoxin-like"/>
    <property type="match status" value="1"/>
</dbReference>
<dbReference type="PROSITE" id="PS51379">
    <property type="entry name" value="4FE4S_FER_2"/>
    <property type="match status" value="2"/>
</dbReference>
<dbReference type="CDD" id="cd00207">
    <property type="entry name" value="fer2"/>
    <property type="match status" value="1"/>
</dbReference>
<dbReference type="InterPro" id="IPR017900">
    <property type="entry name" value="4Fe4S_Fe_S_CS"/>
</dbReference>
<dbReference type="InterPro" id="IPR003149">
    <property type="entry name" value="Fe_hydrogenase_ssu"/>
</dbReference>
<feature type="domain" description="4Fe-4S His(Cys)3-ligated-type" evidence="9">
    <location>
        <begin position="80"/>
        <end position="119"/>
    </location>
</feature>